<reference evidence="1 2" key="1">
    <citation type="journal article" date="2016" name="Sci. Rep.">
        <title>The Dendrobium catenatum Lindl. genome sequence provides insights into polysaccharide synthase, floral development and adaptive evolution.</title>
        <authorList>
            <person name="Zhang G.Q."/>
            <person name="Xu Q."/>
            <person name="Bian C."/>
            <person name="Tsai W.C."/>
            <person name="Yeh C.M."/>
            <person name="Liu K.W."/>
            <person name="Yoshida K."/>
            <person name="Zhang L.S."/>
            <person name="Chang S.B."/>
            <person name="Chen F."/>
            <person name="Shi Y."/>
            <person name="Su Y.Y."/>
            <person name="Zhang Y.Q."/>
            <person name="Chen L.J."/>
            <person name="Yin Y."/>
            <person name="Lin M."/>
            <person name="Huang H."/>
            <person name="Deng H."/>
            <person name="Wang Z.W."/>
            <person name="Zhu S.L."/>
            <person name="Zhao X."/>
            <person name="Deng C."/>
            <person name="Niu S.C."/>
            <person name="Huang J."/>
            <person name="Wang M."/>
            <person name="Liu G.H."/>
            <person name="Yang H.J."/>
            <person name="Xiao X.J."/>
            <person name="Hsiao Y.Y."/>
            <person name="Wu W.L."/>
            <person name="Chen Y.Y."/>
            <person name="Mitsuda N."/>
            <person name="Ohme-Takagi M."/>
            <person name="Luo Y.B."/>
            <person name="Van de Peer Y."/>
            <person name="Liu Z.J."/>
        </authorList>
    </citation>
    <scope>NUCLEOTIDE SEQUENCE [LARGE SCALE GENOMIC DNA]</scope>
    <source>
        <tissue evidence="1">The whole plant</tissue>
    </source>
</reference>
<dbReference type="EMBL" id="KZ502452">
    <property type="protein sequence ID" value="PKU78463.1"/>
    <property type="molecule type" value="Genomic_DNA"/>
</dbReference>
<gene>
    <name evidence="1" type="ORF">MA16_Dca018854</name>
</gene>
<dbReference type="AlphaFoldDB" id="A0A2I0WS51"/>
<protein>
    <submittedName>
        <fullName evidence="1">Uncharacterized protein</fullName>
    </submittedName>
</protein>
<organism evidence="1 2">
    <name type="scientific">Dendrobium catenatum</name>
    <dbReference type="NCBI Taxonomy" id="906689"/>
    <lineage>
        <taxon>Eukaryota</taxon>
        <taxon>Viridiplantae</taxon>
        <taxon>Streptophyta</taxon>
        <taxon>Embryophyta</taxon>
        <taxon>Tracheophyta</taxon>
        <taxon>Spermatophyta</taxon>
        <taxon>Magnoliopsida</taxon>
        <taxon>Liliopsida</taxon>
        <taxon>Asparagales</taxon>
        <taxon>Orchidaceae</taxon>
        <taxon>Epidendroideae</taxon>
        <taxon>Malaxideae</taxon>
        <taxon>Dendrobiinae</taxon>
        <taxon>Dendrobium</taxon>
    </lineage>
</organism>
<name>A0A2I0WS51_9ASPA</name>
<reference evidence="1 2" key="2">
    <citation type="journal article" date="2017" name="Nature">
        <title>The Apostasia genome and the evolution of orchids.</title>
        <authorList>
            <person name="Zhang G.Q."/>
            <person name="Liu K.W."/>
            <person name="Li Z."/>
            <person name="Lohaus R."/>
            <person name="Hsiao Y.Y."/>
            <person name="Niu S.C."/>
            <person name="Wang J.Y."/>
            <person name="Lin Y.C."/>
            <person name="Xu Q."/>
            <person name="Chen L.J."/>
            <person name="Yoshida K."/>
            <person name="Fujiwara S."/>
            <person name="Wang Z.W."/>
            <person name="Zhang Y.Q."/>
            <person name="Mitsuda N."/>
            <person name="Wang M."/>
            <person name="Liu G.H."/>
            <person name="Pecoraro L."/>
            <person name="Huang H.X."/>
            <person name="Xiao X.J."/>
            <person name="Lin M."/>
            <person name="Wu X.Y."/>
            <person name="Wu W.L."/>
            <person name="Chen Y.Y."/>
            <person name="Chang S.B."/>
            <person name="Sakamoto S."/>
            <person name="Ohme-Takagi M."/>
            <person name="Yagi M."/>
            <person name="Zeng S.J."/>
            <person name="Shen C.Y."/>
            <person name="Yeh C.M."/>
            <person name="Luo Y.B."/>
            <person name="Tsai W.C."/>
            <person name="Van de Peer Y."/>
            <person name="Liu Z.J."/>
        </authorList>
    </citation>
    <scope>NUCLEOTIDE SEQUENCE [LARGE SCALE GENOMIC DNA]</scope>
    <source>
        <tissue evidence="1">The whole plant</tissue>
    </source>
</reference>
<accession>A0A2I0WS51</accession>
<keyword evidence="2" id="KW-1185">Reference proteome</keyword>
<proteinExistence type="predicted"/>
<evidence type="ECO:0000313" key="2">
    <source>
        <dbReference type="Proteomes" id="UP000233837"/>
    </source>
</evidence>
<evidence type="ECO:0000313" key="1">
    <source>
        <dbReference type="EMBL" id="PKU78463.1"/>
    </source>
</evidence>
<sequence length="62" mass="7215">MSDYLMADELGMTIVTLRMMRDKLGSMDLNGRCDDELGTMDLNDGTWDHDRRMSLGLRRIFE</sequence>
<dbReference type="Proteomes" id="UP000233837">
    <property type="component" value="Unassembled WGS sequence"/>
</dbReference>